<sequence length="339" mass="38352">MADFADRQQNGAESLLFLSCDLTGSTRFKQIRSARKEPWQKAFLQFYREFPQSLANAQADVSGAESIRFNLWKPIGDELIFTCRVESELEIYACIQVWKLVMTQYMEKHLDTEERKGLGVKGGAFLATFPGPDSRSSIPRTPLVEAADPDVVVDNKRVTEITPVPHADYLLDYFGPSIDTGFRILSRCTARYMTVSLEVAYALLLADHDQSVESRNVDISDLVFLGGEVLKGVWGEREYPLFAIDVESEDPINAAFEAAGPNRRDLGKMRNLCREHYEHDEWPYKMYLPKASNPKMFNTIPEDVLARYIAEAAKNNEGSEMMPSDEGAELIEEDAVLER</sequence>
<protein>
    <submittedName>
        <fullName evidence="2">Uncharacterized protein</fullName>
    </submittedName>
</protein>
<dbReference type="AlphaFoldDB" id="A0AAP3AIM5"/>
<proteinExistence type="predicted"/>
<accession>A0AAP3AIM5</accession>
<evidence type="ECO:0000313" key="3">
    <source>
        <dbReference type="Proteomes" id="UP001205867"/>
    </source>
</evidence>
<dbReference type="Proteomes" id="UP001205867">
    <property type="component" value="Unassembled WGS sequence"/>
</dbReference>
<dbReference type="EMBL" id="JALXKZ020000006">
    <property type="protein sequence ID" value="MCV7628623.1"/>
    <property type="molecule type" value="Genomic_DNA"/>
</dbReference>
<feature type="region of interest" description="Disordered" evidence="1">
    <location>
        <begin position="316"/>
        <end position="339"/>
    </location>
</feature>
<evidence type="ECO:0000256" key="1">
    <source>
        <dbReference type="SAM" id="MobiDB-lite"/>
    </source>
</evidence>
<reference evidence="2" key="1">
    <citation type="submission" date="2023-06" db="EMBL/GenBank/DDBJ databases">
        <title>lsaBGC provides a comprehensive framework for evolutionary analysis of biosynthetic gene clusters within focal taxa.</title>
        <authorList>
            <person name="Salamzade R."/>
            <person name="Sandstrom S."/>
            <person name="Kalan L.R."/>
        </authorList>
    </citation>
    <scope>NUCLEOTIDE SEQUENCE</scope>
    <source>
        <strain evidence="2">P3-SID899</strain>
    </source>
</reference>
<evidence type="ECO:0000313" key="2">
    <source>
        <dbReference type="EMBL" id="MCV7628623.1"/>
    </source>
</evidence>
<comment type="caution">
    <text evidence="2">The sequence shown here is derived from an EMBL/GenBank/DDBJ whole genome shotgun (WGS) entry which is preliminary data.</text>
</comment>
<name>A0AAP3AIM5_MICLU</name>
<feature type="compositionally biased region" description="Acidic residues" evidence="1">
    <location>
        <begin position="326"/>
        <end position="339"/>
    </location>
</feature>
<organism evidence="2 3">
    <name type="scientific">Micrococcus luteus</name>
    <name type="common">Micrococcus lysodeikticus</name>
    <dbReference type="NCBI Taxonomy" id="1270"/>
    <lineage>
        <taxon>Bacteria</taxon>
        <taxon>Bacillati</taxon>
        <taxon>Actinomycetota</taxon>
        <taxon>Actinomycetes</taxon>
        <taxon>Micrococcales</taxon>
        <taxon>Micrococcaceae</taxon>
        <taxon>Micrococcus</taxon>
    </lineage>
</organism>
<gene>
    <name evidence="2" type="ORF">M3A82_004605</name>
</gene>